<evidence type="ECO:0000256" key="1">
    <source>
        <dbReference type="ARBA" id="ARBA00001974"/>
    </source>
</evidence>
<dbReference type="GO" id="GO:0008762">
    <property type="term" value="F:UDP-N-acetylmuramate dehydrogenase activity"/>
    <property type="evidence" value="ECO:0007669"/>
    <property type="project" value="InterPro"/>
</dbReference>
<dbReference type="InterPro" id="IPR011601">
    <property type="entry name" value="MurB_C"/>
</dbReference>
<comment type="cofactor">
    <cofactor evidence="1">
        <name>FAD</name>
        <dbReference type="ChEBI" id="CHEBI:57692"/>
    </cofactor>
</comment>
<organism evidence="5 6">
    <name type="scientific">Candidatus Electrothrix marina</name>
    <dbReference type="NCBI Taxonomy" id="1859130"/>
    <lineage>
        <taxon>Bacteria</taxon>
        <taxon>Pseudomonadati</taxon>
        <taxon>Thermodesulfobacteriota</taxon>
        <taxon>Desulfobulbia</taxon>
        <taxon>Desulfobulbales</taxon>
        <taxon>Desulfobulbaceae</taxon>
        <taxon>Candidatus Electrothrix</taxon>
    </lineage>
</organism>
<dbReference type="SUPFAM" id="SSF56194">
    <property type="entry name" value="Uridine diphospho-N-Acetylenolpyruvylglucosamine reductase, MurB, C-terminal domain"/>
    <property type="match status" value="1"/>
</dbReference>
<gene>
    <name evidence="5" type="ORF">VU00_10053</name>
</gene>
<evidence type="ECO:0000256" key="2">
    <source>
        <dbReference type="ARBA" id="ARBA00015188"/>
    </source>
</evidence>
<dbReference type="InterPro" id="IPR036635">
    <property type="entry name" value="MurB_C_sf"/>
</dbReference>
<feature type="domain" description="UDP-N-acetylenolpyruvoylglucosamine reductase C-terminal" evidence="4">
    <location>
        <begin position="1"/>
        <end position="47"/>
    </location>
</feature>
<sequence length="47" mass="5276">MVSPVHANFIVNTGKSTATDILTLMEQVQETVFQEFAVRLEPEVEII</sequence>
<dbReference type="GO" id="GO:0071555">
    <property type="term" value="P:cell wall organization"/>
    <property type="evidence" value="ECO:0007669"/>
    <property type="project" value="TreeGrafter"/>
</dbReference>
<protein>
    <recommendedName>
        <fullName evidence="2">UDP-N-acetylenolpyruvoylglucosamine reductase</fullName>
    </recommendedName>
    <alternativeName>
        <fullName evidence="3">UDP-N-acetylmuramate dehydrogenase</fullName>
    </alternativeName>
</protein>
<evidence type="ECO:0000313" key="6">
    <source>
        <dbReference type="Proteomes" id="UP000287615"/>
    </source>
</evidence>
<dbReference type="PANTHER" id="PTHR21071">
    <property type="entry name" value="UDP-N-ACETYLENOLPYRUVOYLGLUCOSAMINE REDUCTASE"/>
    <property type="match status" value="1"/>
</dbReference>
<keyword evidence="5" id="KW-0560">Oxidoreductase</keyword>
<dbReference type="InterPro" id="IPR003170">
    <property type="entry name" value="MurB"/>
</dbReference>
<dbReference type="AlphaFoldDB" id="A0A3S3SUS1"/>
<dbReference type="PANTHER" id="PTHR21071:SF4">
    <property type="entry name" value="UDP-N-ACETYLENOLPYRUVOYLGLUCOSAMINE REDUCTASE"/>
    <property type="match status" value="1"/>
</dbReference>
<dbReference type="Proteomes" id="UP000287615">
    <property type="component" value="Unassembled WGS sequence"/>
</dbReference>
<evidence type="ECO:0000313" key="5">
    <source>
        <dbReference type="EMBL" id="RWX50920.1"/>
    </source>
</evidence>
<evidence type="ECO:0000256" key="3">
    <source>
        <dbReference type="ARBA" id="ARBA00031026"/>
    </source>
</evidence>
<proteinExistence type="predicted"/>
<name>A0A3S3SUS1_9BACT</name>
<accession>A0A3S3SUS1</accession>
<dbReference type="GO" id="GO:0005829">
    <property type="term" value="C:cytosol"/>
    <property type="evidence" value="ECO:0007669"/>
    <property type="project" value="TreeGrafter"/>
</dbReference>
<comment type="caution">
    <text evidence="5">The sequence shown here is derived from an EMBL/GenBank/DDBJ whole genome shotgun (WGS) entry which is preliminary data.</text>
</comment>
<reference evidence="5 6" key="1">
    <citation type="submission" date="2017-01" db="EMBL/GenBank/DDBJ databases">
        <title>The cable genome- insights into the physiology and evolution of filamentous bacteria capable of sulfide oxidation via long distance electron transfer.</title>
        <authorList>
            <person name="Schreiber L."/>
            <person name="Bjerg J.T."/>
            <person name="Boggild A."/>
            <person name="Van De Vossenberg J."/>
            <person name="Meysman F."/>
            <person name="Nielsen L.P."/>
            <person name="Schramm A."/>
            <person name="Kjeldsen K.U."/>
        </authorList>
    </citation>
    <scope>NUCLEOTIDE SEQUENCE [LARGE SCALE GENOMIC DNA]</scope>
    <source>
        <strain evidence="5">A3</strain>
    </source>
</reference>
<evidence type="ECO:0000259" key="4">
    <source>
        <dbReference type="Pfam" id="PF02873"/>
    </source>
</evidence>
<dbReference type="EMBL" id="MTKR01000005">
    <property type="protein sequence ID" value="RWX50920.1"/>
    <property type="molecule type" value="Genomic_DNA"/>
</dbReference>
<dbReference type="Gene3D" id="3.90.78.10">
    <property type="entry name" value="UDP-N-acetylenolpyruvoylglucosamine reductase, C-terminal domain"/>
    <property type="match status" value="1"/>
</dbReference>
<dbReference type="Pfam" id="PF02873">
    <property type="entry name" value="MurB_C"/>
    <property type="match status" value="1"/>
</dbReference>
<dbReference type="GO" id="GO:0050660">
    <property type="term" value="F:flavin adenine dinucleotide binding"/>
    <property type="evidence" value="ECO:0007669"/>
    <property type="project" value="TreeGrafter"/>
</dbReference>